<comment type="caution">
    <text evidence="3">The sequence shown here is derived from an EMBL/GenBank/DDBJ whole genome shotgun (WGS) entry which is preliminary data.</text>
</comment>
<organism evidence="3 4">
    <name type="scientific">Nocardia rhizosphaerae</name>
    <dbReference type="NCBI Taxonomy" id="1691571"/>
    <lineage>
        <taxon>Bacteria</taxon>
        <taxon>Bacillati</taxon>
        <taxon>Actinomycetota</taxon>
        <taxon>Actinomycetes</taxon>
        <taxon>Mycobacteriales</taxon>
        <taxon>Nocardiaceae</taxon>
        <taxon>Nocardia</taxon>
    </lineage>
</organism>
<sequence>MRPHPRMSALATVGAVSAALVTGFGVALPASIAQTGDQDGMILQTPDDLDWQPGPASLPAGVEYVLLEGDPSADDFFTMRLKFPDGYQVQPHMHSRTERVTVLSGTANFGHGEAAAWDKTTSYPAGSYLSIAPDTAHYVAAEGETIVQLNASGPWTITYVNPADDPRGSDGN</sequence>
<reference evidence="4" key="1">
    <citation type="journal article" date="2019" name="Int. J. Syst. Evol. Microbiol.">
        <title>The Global Catalogue of Microorganisms (GCM) 10K type strain sequencing project: providing services to taxonomists for standard genome sequencing and annotation.</title>
        <authorList>
            <consortium name="The Broad Institute Genomics Platform"/>
            <consortium name="The Broad Institute Genome Sequencing Center for Infectious Disease"/>
            <person name="Wu L."/>
            <person name="Ma J."/>
        </authorList>
    </citation>
    <scope>NUCLEOTIDE SEQUENCE [LARGE SCALE GENOMIC DNA]</scope>
    <source>
        <strain evidence="4">CGMCC 4.7204</strain>
    </source>
</reference>
<feature type="domain" description="ChrR-like cupin" evidence="2">
    <location>
        <begin position="41"/>
        <end position="147"/>
    </location>
</feature>
<accession>A0ABV8L1X8</accession>
<keyword evidence="4" id="KW-1185">Reference proteome</keyword>
<keyword evidence="1" id="KW-0732">Signal</keyword>
<evidence type="ECO:0000313" key="3">
    <source>
        <dbReference type="EMBL" id="MFC4124479.1"/>
    </source>
</evidence>
<evidence type="ECO:0000256" key="1">
    <source>
        <dbReference type="SAM" id="SignalP"/>
    </source>
</evidence>
<feature type="chain" id="PRO_5046005998" evidence="1">
    <location>
        <begin position="19"/>
        <end position="172"/>
    </location>
</feature>
<evidence type="ECO:0000313" key="4">
    <source>
        <dbReference type="Proteomes" id="UP001595767"/>
    </source>
</evidence>
<dbReference type="InterPro" id="IPR014710">
    <property type="entry name" value="RmlC-like_jellyroll"/>
</dbReference>
<feature type="signal peptide" evidence="1">
    <location>
        <begin position="1"/>
        <end position="18"/>
    </location>
</feature>
<name>A0ABV8L1X8_9NOCA</name>
<dbReference type="Pfam" id="PF12973">
    <property type="entry name" value="Cupin_7"/>
    <property type="match status" value="1"/>
</dbReference>
<dbReference type="InterPro" id="IPR011051">
    <property type="entry name" value="RmlC_Cupin_sf"/>
</dbReference>
<proteinExistence type="predicted"/>
<dbReference type="InterPro" id="IPR025979">
    <property type="entry name" value="ChrR-like_cupin_dom"/>
</dbReference>
<protein>
    <submittedName>
        <fullName evidence="3">Cupin domain-containing protein</fullName>
    </submittedName>
</protein>
<dbReference type="Gene3D" id="2.60.120.10">
    <property type="entry name" value="Jelly Rolls"/>
    <property type="match status" value="1"/>
</dbReference>
<dbReference type="RefSeq" id="WP_378546620.1">
    <property type="nucleotide sequence ID" value="NZ_JBHSBA010000003.1"/>
</dbReference>
<dbReference type="Proteomes" id="UP001595767">
    <property type="component" value="Unassembled WGS sequence"/>
</dbReference>
<dbReference type="SUPFAM" id="SSF51182">
    <property type="entry name" value="RmlC-like cupins"/>
    <property type="match status" value="1"/>
</dbReference>
<dbReference type="EMBL" id="JBHSBA010000003">
    <property type="protein sequence ID" value="MFC4124479.1"/>
    <property type="molecule type" value="Genomic_DNA"/>
</dbReference>
<gene>
    <name evidence="3" type="ORF">ACFOW8_06015</name>
</gene>
<dbReference type="CDD" id="cd06989">
    <property type="entry name" value="cupin_DRT102"/>
    <property type="match status" value="1"/>
</dbReference>
<evidence type="ECO:0000259" key="2">
    <source>
        <dbReference type="Pfam" id="PF12973"/>
    </source>
</evidence>